<evidence type="ECO:0000256" key="3">
    <source>
        <dbReference type="ARBA" id="ARBA00022723"/>
    </source>
</evidence>
<keyword evidence="2" id="KW-0235">DNA replication</keyword>
<dbReference type="OrthoDB" id="9759544at2"/>
<dbReference type="CDD" id="cd18804">
    <property type="entry name" value="SF2_C_priA"/>
    <property type="match status" value="1"/>
</dbReference>
<evidence type="ECO:0000256" key="7">
    <source>
        <dbReference type="ARBA" id="ARBA00023125"/>
    </source>
</evidence>
<keyword evidence="9" id="KW-0378">Hydrolase</keyword>
<evidence type="ECO:0000259" key="8">
    <source>
        <dbReference type="PROSITE" id="PS51192"/>
    </source>
</evidence>
<evidence type="ECO:0000256" key="4">
    <source>
        <dbReference type="ARBA" id="ARBA00022741"/>
    </source>
</evidence>
<dbReference type="Pfam" id="PF00271">
    <property type="entry name" value="Helicase_C"/>
    <property type="match status" value="1"/>
</dbReference>
<dbReference type="RefSeq" id="WP_142524335.1">
    <property type="nucleotide sequence ID" value="NZ_CABFUZ020000033.1"/>
</dbReference>
<keyword evidence="10" id="KW-1185">Reference proteome</keyword>
<dbReference type="PANTHER" id="PTHR30580:SF0">
    <property type="entry name" value="PRIMOSOMAL PROTEIN N"/>
    <property type="match status" value="1"/>
</dbReference>
<evidence type="ECO:0000313" key="10">
    <source>
        <dbReference type="Proteomes" id="UP000381693"/>
    </source>
</evidence>
<dbReference type="Proteomes" id="UP000381693">
    <property type="component" value="Unassembled WGS sequence"/>
</dbReference>
<dbReference type="PANTHER" id="PTHR30580">
    <property type="entry name" value="PRIMOSOMAL PROTEIN N"/>
    <property type="match status" value="1"/>
</dbReference>
<evidence type="ECO:0000256" key="6">
    <source>
        <dbReference type="ARBA" id="ARBA00022840"/>
    </source>
</evidence>
<accession>A0A5E6M5T2</accession>
<dbReference type="InterPro" id="IPR005259">
    <property type="entry name" value="PriA"/>
</dbReference>
<comment type="caution">
    <text evidence="9">The sequence shown here is derived from an EMBL/GenBank/DDBJ whole genome shotgun (WGS) entry which is preliminary data.</text>
</comment>
<keyword evidence="6" id="KW-0067">ATP-binding</keyword>
<evidence type="ECO:0000256" key="1">
    <source>
        <dbReference type="ARBA" id="ARBA00022515"/>
    </source>
</evidence>
<dbReference type="InterPro" id="IPR041236">
    <property type="entry name" value="PriA_C"/>
</dbReference>
<dbReference type="InterPro" id="IPR040498">
    <property type="entry name" value="PriA_CRR"/>
</dbReference>
<dbReference type="EC" id="3.6.4.-" evidence="9"/>
<keyword evidence="1" id="KW-0639">Primosome</keyword>
<dbReference type="SMART" id="SM00490">
    <property type="entry name" value="HELICc"/>
    <property type="match status" value="1"/>
</dbReference>
<dbReference type="GO" id="GO:0005524">
    <property type="term" value="F:ATP binding"/>
    <property type="evidence" value="ECO:0007669"/>
    <property type="project" value="UniProtKB-KW"/>
</dbReference>
<keyword evidence="4" id="KW-0547">Nucleotide-binding</keyword>
<dbReference type="InterPro" id="IPR027417">
    <property type="entry name" value="P-loop_NTPase"/>
</dbReference>
<feature type="non-terminal residue" evidence="9">
    <location>
        <position position="1"/>
    </location>
</feature>
<dbReference type="SUPFAM" id="SSF52540">
    <property type="entry name" value="P-loop containing nucleoside triphosphate hydrolases"/>
    <property type="match status" value="2"/>
</dbReference>
<evidence type="ECO:0000256" key="2">
    <source>
        <dbReference type="ARBA" id="ARBA00022705"/>
    </source>
</evidence>
<feature type="domain" description="Helicase ATP-binding" evidence="8">
    <location>
        <begin position="1"/>
        <end position="74"/>
    </location>
</feature>
<dbReference type="GO" id="GO:0046872">
    <property type="term" value="F:metal ion binding"/>
    <property type="evidence" value="ECO:0007669"/>
    <property type="project" value="UniProtKB-KW"/>
</dbReference>
<keyword evidence="7" id="KW-0238">DNA-binding</keyword>
<name>A0A5E6M5T2_9BACT</name>
<proteinExistence type="predicted"/>
<dbReference type="InterPro" id="IPR001650">
    <property type="entry name" value="Helicase_C-like"/>
</dbReference>
<keyword evidence="5" id="KW-0862">Zinc</keyword>
<dbReference type="GO" id="GO:0003677">
    <property type="term" value="F:DNA binding"/>
    <property type="evidence" value="ECO:0007669"/>
    <property type="project" value="UniProtKB-KW"/>
</dbReference>
<dbReference type="PROSITE" id="PS51192">
    <property type="entry name" value="HELICASE_ATP_BIND_1"/>
    <property type="match status" value="1"/>
</dbReference>
<organism evidence="9 10">
    <name type="scientific">Methylacidimicrobium cyclopophantes</name>
    <dbReference type="NCBI Taxonomy" id="1041766"/>
    <lineage>
        <taxon>Bacteria</taxon>
        <taxon>Pseudomonadati</taxon>
        <taxon>Verrucomicrobiota</taxon>
        <taxon>Methylacidimicrobium</taxon>
    </lineage>
</organism>
<dbReference type="GO" id="GO:0016787">
    <property type="term" value="F:hydrolase activity"/>
    <property type="evidence" value="ECO:0007669"/>
    <property type="project" value="UniProtKB-KW"/>
</dbReference>
<dbReference type="EMBL" id="CABFUZ020000033">
    <property type="protein sequence ID" value="VVM04700.1"/>
    <property type="molecule type" value="Genomic_DNA"/>
</dbReference>
<gene>
    <name evidence="9" type="primary">priA</name>
    <name evidence="9" type="ORF">MAMC_00189</name>
</gene>
<dbReference type="NCBIfam" id="TIGR00595">
    <property type="entry name" value="priA"/>
    <property type="match status" value="1"/>
</dbReference>
<dbReference type="Gene3D" id="3.40.50.300">
    <property type="entry name" value="P-loop containing nucleotide triphosphate hydrolases"/>
    <property type="match status" value="2"/>
</dbReference>
<reference evidence="9" key="1">
    <citation type="submission" date="2019-09" db="EMBL/GenBank/DDBJ databases">
        <authorList>
            <person name="Cremers G."/>
        </authorList>
    </citation>
    <scope>NUCLEOTIDE SEQUENCE [LARGE SCALE GENOMIC DNA]</scope>
    <source>
        <strain evidence="9">3B</strain>
    </source>
</reference>
<dbReference type="AlphaFoldDB" id="A0A5E6M5T2"/>
<dbReference type="GO" id="GO:0043138">
    <property type="term" value="F:3'-5' DNA helicase activity"/>
    <property type="evidence" value="ECO:0007669"/>
    <property type="project" value="TreeGrafter"/>
</dbReference>
<dbReference type="GO" id="GO:0006310">
    <property type="term" value="P:DNA recombination"/>
    <property type="evidence" value="ECO:0007669"/>
    <property type="project" value="InterPro"/>
</dbReference>
<dbReference type="Pfam" id="PF18319">
    <property type="entry name" value="Zn_ribbon_PriA"/>
    <property type="match status" value="1"/>
</dbReference>
<protein>
    <submittedName>
        <fullName evidence="9">Partial Primosomal protein N</fullName>
        <ecNumber evidence="9">3.6.4.-</ecNumber>
    </submittedName>
</protein>
<evidence type="ECO:0000313" key="9">
    <source>
        <dbReference type="EMBL" id="VVM04700.1"/>
    </source>
</evidence>
<keyword evidence="3" id="KW-0479">Metal-binding</keyword>
<dbReference type="GO" id="GO:0006302">
    <property type="term" value="P:double-strand break repair"/>
    <property type="evidence" value="ECO:0007669"/>
    <property type="project" value="InterPro"/>
</dbReference>
<dbReference type="GO" id="GO:0006269">
    <property type="term" value="P:DNA replication, synthesis of primer"/>
    <property type="evidence" value="ECO:0007669"/>
    <property type="project" value="UniProtKB-KW"/>
</dbReference>
<dbReference type="GO" id="GO:0006270">
    <property type="term" value="P:DNA replication initiation"/>
    <property type="evidence" value="ECO:0007669"/>
    <property type="project" value="TreeGrafter"/>
</dbReference>
<dbReference type="InterPro" id="IPR014001">
    <property type="entry name" value="Helicase_ATP-bd"/>
</dbReference>
<dbReference type="GO" id="GO:1990077">
    <property type="term" value="C:primosome complex"/>
    <property type="evidence" value="ECO:0007669"/>
    <property type="project" value="UniProtKB-KW"/>
</dbReference>
<sequence>RSAVFAPLRELGLIVVDEEHETAYKQGETPRYHARDVAVMRARREGIPVLLGSACPSLESYANALAGKYRLLELSARVEDRSLPLVQIVDLRRRGRKRRSTAGASPSEIPWLSGELQEEVGKRLARGEQALLYVNRRGYARVLQCSDCGGVKECPHCSIALTYHRAGENLRCHFCGHSEPLPVACPVCRGARLEALGAGTERVVESVQKAFPSARILRMDSDSMARKGALGEALRAFAERRFDILVGTQMVAKGLHFPGVTFVGVVQIDGLLHMPDFRSAERAFQQLLQVAGRSGRGESRGVVFVQTRSPFHPAIQFARHHDYRGFAEQELEFRASFGYPPHARLVLLVWKSPDESLCRQAAQIESGELCQRLSGIAEGGGVLPAPIARLQGSFRYQLLLKTNRIVEAARVIKQWTEERLRRPEVDLTVDVDPVDFL</sequence>
<evidence type="ECO:0000256" key="5">
    <source>
        <dbReference type="ARBA" id="ARBA00022833"/>
    </source>
</evidence>
<dbReference type="Pfam" id="PF18074">
    <property type="entry name" value="PriA_C"/>
    <property type="match status" value="1"/>
</dbReference>